<dbReference type="PROSITE" id="PS00622">
    <property type="entry name" value="HTH_LUXR_1"/>
    <property type="match status" value="1"/>
</dbReference>
<dbReference type="CDD" id="cd06170">
    <property type="entry name" value="LuxR_C_like"/>
    <property type="match status" value="1"/>
</dbReference>
<keyword evidence="1 5" id="KW-0597">Phosphoprotein</keyword>
<keyword evidence="2" id="KW-0805">Transcription regulation</keyword>
<dbReference type="SMART" id="SM00448">
    <property type="entry name" value="REC"/>
    <property type="match status" value="1"/>
</dbReference>
<dbReference type="InterPro" id="IPR039420">
    <property type="entry name" value="WalR-like"/>
</dbReference>
<evidence type="ECO:0000256" key="4">
    <source>
        <dbReference type="ARBA" id="ARBA00023163"/>
    </source>
</evidence>
<dbReference type="InterPro" id="IPR001789">
    <property type="entry name" value="Sig_transdc_resp-reg_receiver"/>
</dbReference>
<dbReference type="Proteomes" id="UP000267804">
    <property type="component" value="Chromosome"/>
</dbReference>
<dbReference type="GO" id="GO:0000160">
    <property type="term" value="P:phosphorelay signal transduction system"/>
    <property type="evidence" value="ECO:0007669"/>
    <property type="project" value="InterPro"/>
</dbReference>
<dbReference type="Gene3D" id="3.40.50.2300">
    <property type="match status" value="1"/>
</dbReference>
<evidence type="ECO:0000256" key="3">
    <source>
        <dbReference type="ARBA" id="ARBA00023125"/>
    </source>
</evidence>
<evidence type="ECO:0000313" key="8">
    <source>
        <dbReference type="EMBL" id="AYF27592.1"/>
    </source>
</evidence>
<protein>
    <submittedName>
        <fullName evidence="8">DNA-binding response regulator</fullName>
    </submittedName>
</protein>
<dbReference type="InterPro" id="IPR011006">
    <property type="entry name" value="CheY-like_superfamily"/>
</dbReference>
<dbReference type="InterPro" id="IPR058245">
    <property type="entry name" value="NreC/VraR/RcsB-like_REC"/>
</dbReference>
<dbReference type="Pfam" id="PF00072">
    <property type="entry name" value="Response_reg"/>
    <property type="match status" value="1"/>
</dbReference>
<gene>
    <name evidence="8" type="ORF">CSH63_09140</name>
</gene>
<evidence type="ECO:0000259" key="7">
    <source>
        <dbReference type="PROSITE" id="PS50110"/>
    </source>
</evidence>
<feature type="domain" description="HTH luxR-type" evidence="6">
    <location>
        <begin position="182"/>
        <end position="247"/>
    </location>
</feature>
<dbReference type="Pfam" id="PF00196">
    <property type="entry name" value="GerE"/>
    <property type="match status" value="1"/>
</dbReference>
<dbReference type="PROSITE" id="PS50110">
    <property type="entry name" value="RESPONSE_REGULATORY"/>
    <property type="match status" value="1"/>
</dbReference>
<name>A0A386WIK0_9ACTN</name>
<sequence>MCDIRLAADAGTDDHVVGPRSRPPTTGAFMIRVLLADDQPLVRAGLAMLLTNEPDIEVVGEADDGAQAVELGRHLRPDVVLMDVRMPGTDGLAATRSMAEEKLIDDADRPVRIIMLTTYHVDEAVHAALRAGASGFVLKDAAPEELVSAIRAVAAGEAWLDPAVARRLLDDLASRPDPGLPTPVQMRGLTPREREVLVLMAYGMSNREIAEHLVLGDATVKTHVSRVLTKLGMRDRTHAVVAAYQCGLVEPGTAPPARMVGLSR</sequence>
<dbReference type="SMART" id="SM00421">
    <property type="entry name" value="HTH_LUXR"/>
    <property type="match status" value="1"/>
</dbReference>
<reference evidence="8 9" key="1">
    <citation type="submission" date="2017-10" db="EMBL/GenBank/DDBJ databases">
        <title>Integration of genomic and chemical information greatly accelerates assignment of the full stereostructure of myelolactone, a potent inhibitor of myeloma from a marine-derived Micromonospora.</title>
        <authorList>
            <person name="Kim M.C."/>
            <person name="Machado H."/>
            <person name="Jensen P.R."/>
            <person name="Fenical W."/>
        </authorList>
    </citation>
    <scope>NUCLEOTIDE SEQUENCE [LARGE SCALE GENOMIC DNA]</scope>
    <source>
        <strain evidence="8 9">CNY-010</strain>
    </source>
</reference>
<evidence type="ECO:0000313" key="9">
    <source>
        <dbReference type="Proteomes" id="UP000267804"/>
    </source>
</evidence>
<keyword evidence="3 8" id="KW-0238">DNA-binding</keyword>
<dbReference type="AlphaFoldDB" id="A0A386WIK0"/>
<accession>A0A386WIK0</accession>
<dbReference type="GO" id="GO:0006355">
    <property type="term" value="P:regulation of DNA-templated transcription"/>
    <property type="evidence" value="ECO:0007669"/>
    <property type="project" value="InterPro"/>
</dbReference>
<feature type="domain" description="Response regulatory" evidence="7">
    <location>
        <begin position="32"/>
        <end position="154"/>
    </location>
</feature>
<dbReference type="SUPFAM" id="SSF46894">
    <property type="entry name" value="C-terminal effector domain of the bipartite response regulators"/>
    <property type="match status" value="1"/>
</dbReference>
<dbReference type="PANTHER" id="PTHR43214:SF24">
    <property type="entry name" value="TRANSCRIPTIONAL REGULATORY PROTEIN NARL-RELATED"/>
    <property type="match status" value="1"/>
</dbReference>
<proteinExistence type="predicted"/>
<evidence type="ECO:0000256" key="5">
    <source>
        <dbReference type="PROSITE-ProRule" id="PRU00169"/>
    </source>
</evidence>
<dbReference type="InterPro" id="IPR016032">
    <property type="entry name" value="Sig_transdc_resp-reg_C-effctor"/>
</dbReference>
<dbReference type="InterPro" id="IPR000792">
    <property type="entry name" value="Tscrpt_reg_LuxR_C"/>
</dbReference>
<dbReference type="EMBL" id="CP024087">
    <property type="protein sequence ID" value="AYF27592.1"/>
    <property type="molecule type" value="Genomic_DNA"/>
</dbReference>
<evidence type="ECO:0000256" key="1">
    <source>
        <dbReference type="ARBA" id="ARBA00022553"/>
    </source>
</evidence>
<dbReference type="KEGG" id="mtua:CSH63_09140"/>
<dbReference type="PROSITE" id="PS50043">
    <property type="entry name" value="HTH_LUXR_2"/>
    <property type="match status" value="1"/>
</dbReference>
<organism evidence="8 9">
    <name type="scientific">Micromonospora tulbaghiae</name>
    <dbReference type="NCBI Taxonomy" id="479978"/>
    <lineage>
        <taxon>Bacteria</taxon>
        <taxon>Bacillati</taxon>
        <taxon>Actinomycetota</taxon>
        <taxon>Actinomycetes</taxon>
        <taxon>Micromonosporales</taxon>
        <taxon>Micromonosporaceae</taxon>
        <taxon>Micromonospora</taxon>
    </lineage>
</organism>
<evidence type="ECO:0000256" key="2">
    <source>
        <dbReference type="ARBA" id="ARBA00023015"/>
    </source>
</evidence>
<evidence type="ECO:0000259" key="6">
    <source>
        <dbReference type="PROSITE" id="PS50043"/>
    </source>
</evidence>
<feature type="modified residue" description="4-aspartylphosphate" evidence="5">
    <location>
        <position position="83"/>
    </location>
</feature>
<dbReference type="SUPFAM" id="SSF52172">
    <property type="entry name" value="CheY-like"/>
    <property type="match status" value="1"/>
</dbReference>
<dbReference type="GO" id="GO:0003677">
    <property type="term" value="F:DNA binding"/>
    <property type="evidence" value="ECO:0007669"/>
    <property type="project" value="UniProtKB-KW"/>
</dbReference>
<dbReference type="CDD" id="cd17535">
    <property type="entry name" value="REC_NarL-like"/>
    <property type="match status" value="1"/>
</dbReference>
<dbReference type="PANTHER" id="PTHR43214">
    <property type="entry name" value="TWO-COMPONENT RESPONSE REGULATOR"/>
    <property type="match status" value="1"/>
</dbReference>
<dbReference type="PRINTS" id="PR00038">
    <property type="entry name" value="HTHLUXR"/>
</dbReference>
<keyword evidence="4" id="KW-0804">Transcription</keyword>